<evidence type="ECO:0000313" key="4">
    <source>
        <dbReference type="Proteomes" id="UP001223501"/>
    </source>
</evidence>
<dbReference type="PROSITE" id="PS50994">
    <property type="entry name" value="INTEGRASE"/>
    <property type="match status" value="1"/>
</dbReference>
<evidence type="ECO:0000313" key="2">
    <source>
        <dbReference type="EMBL" id="WIH98203.1"/>
    </source>
</evidence>
<feature type="domain" description="Integrase catalytic" evidence="1">
    <location>
        <begin position="1"/>
        <end position="58"/>
    </location>
</feature>
<evidence type="ECO:0000313" key="3">
    <source>
        <dbReference type="EMBL" id="WIH98704.1"/>
    </source>
</evidence>
<dbReference type="PANTHER" id="PTHR47515:SF3">
    <property type="entry name" value="INTEGRASE CORE DOMAIN PROTEIN"/>
    <property type="match status" value="1"/>
</dbReference>
<dbReference type="RefSeq" id="WP_284583996.1">
    <property type="nucleotide sequence ID" value="NZ_CP106831.1"/>
</dbReference>
<protein>
    <submittedName>
        <fullName evidence="2">Integrase core domain-containing protein</fullName>
    </submittedName>
</protein>
<dbReference type="InterPro" id="IPR001584">
    <property type="entry name" value="Integrase_cat-core"/>
</dbReference>
<sequence>MIERFNRTFRTDFLNAYLFENIKEMKNYTEIWMWMYNNERPHSSLQYLSPRNFLLKYGKVKNPNDFPTFQINQNNNTIILNKNSTFKCS</sequence>
<dbReference type="PANTHER" id="PTHR47515">
    <property type="entry name" value="LOW CALCIUM RESPONSE LOCUS PROTEIN T"/>
    <property type="match status" value="1"/>
</dbReference>
<organism evidence="2 4">
    <name type="scientific">Empedobacter falsenii</name>
    <dbReference type="NCBI Taxonomy" id="343874"/>
    <lineage>
        <taxon>Bacteria</taxon>
        <taxon>Pseudomonadati</taxon>
        <taxon>Bacteroidota</taxon>
        <taxon>Flavobacteriia</taxon>
        <taxon>Flavobacteriales</taxon>
        <taxon>Weeksellaceae</taxon>
        <taxon>Empedobacter</taxon>
    </lineage>
</organism>
<gene>
    <name evidence="2" type="ORF">OBA43_04530</name>
    <name evidence="3" type="ORF">OBA43_08360</name>
</gene>
<evidence type="ECO:0000259" key="1">
    <source>
        <dbReference type="PROSITE" id="PS50994"/>
    </source>
</evidence>
<dbReference type="Gene3D" id="3.30.420.10">
    <property type="entry name" value="Ribonuclease H-like superfamily/Ribonuclease H"/>
    <property type="match status" value="1"/>
</dbReference>
<keyword evidence="4" id="KW-1185">Reference proteome</keyword>
<dbReference type="Pfam" id="PF13683">
    <property type="entry name" value="rve_3"/>
    <property type="match status" value="1"/>
</dbReference>
<dbReference type="SUPFAM" id="SSF53098">
    <property type="entry name" value="Ribonuclease H-like"/>
    <property type="match status" value="1"/>
</dbReference>
<dbReference type="EMBL" id="CP106831">
    <property type="protein sequence ID" value="WIH98203.1"/>
    <property type="molecule type" value="Genomic_DNA"/>
</dbReference>
<dbReference type="InterPro" id="IPR036397">
    <property type="entry name" value="RNaseH_sf"/>
</dbReference>
<dbReference type="EMBL" id="CP106831">
    <property type="protein sequence ID" value="WIH98704.1"/>
    <property type="molecule type" value="Genomic_DNA"/>
</dbReference>
<proteinExistence type="predicted"/>
<name>A0ABY8VC32_9FLAO</name>
<reference evidence="2 4" key="1">
    <citation type="submission" date="2022-09" db="EMBL/GenBank/DDBJ databases">
        <title>Whole genome sequencing analysis of tet(X)-positive Empedobacter falsenii YWS9-3.</title>
        <authorList>
            <person name="Chen C."/>
            <person name="Lv Y.-L."/>
        </authorList>
    </citation>
    <scope>NUCLEOTIDE SEQUENCE [LARGE SCALE GENOMIC DNA]</scope>
    <source>
        <strain evidence="2 4">YWS9-3_T</strain>
    </source>
</reference>
<dbReference type="InterPro" id="IPR012337">
    <property type="entry name" value="RNaseH-like_sf"/>
</dbReference>
<dbReference type="Proteomes" id="UP001223501">
    <property type="component" value="Chromosome"/>
</dbReference>
<accession>A0ABY8VC32</accession>